<dbReference type="Proteomes" id="UP000030751">
    <property type="component" value="Unassembled WGS sequence"/>
</dbReference>
<feature type="chain" id="PRO_5004926058" evidence="1">
    <location>
        <begin position="26"/>
        <end position="106"/>
    </location>
</feature>
<name>W9NBA5_FUSOX</name>
<reference evidence="2" key="2">
    <citation type="submission" date="2012-05" db="EMBL/GenBank/DDBJ databases">
        <title>Annotation of the Genome Sequence of Fusarium oxysporum HDV247.</title>
        <authorList>
            <consortium name="The Broad Institute Genomics Platform"/>
            <person name="Ma L.-J."/>
            <person name="Corby-Kistler H."/>
            <person name="Broz K."/>
            <person name="Gale L.R."/>
            <person name="Jonkers W."/>
            <person name="O'Donnell K."/>
            <person name="Ploetz R."/>
            <person name="Steinberg C."/>
            <person name="Schwartz D.C."/>
            <person name="VanEtten H."/>
            <person name="Zhou S."/>
            <person name="Young S.K."/>
            <person name="Zeng Q."/>
            <person name="Gargeya S."/>
            <person name="Fitzgerald M."/>
            <person name="Abouelleil A."/>
            <person name="Alvarado L."/>
            <person name="Chapman S.B."/>
            <person name="Gainer-Dewar J."/>
            <person name="Goldberg J."/>
            <person name="Griggs A."/>
            <person name="Gujja S."/>
            <person name="Hansen M."/>
            <person name="Howarth C."/>
            <person name="Imamovic A."/>
            <person name="Ireland A."/>
            <person name="Larimer J."/>
            <person name="McCowan C."/>
            <person name="Murphy C."/>
            <person name="Pearson M."/>
            <person name="Poon T.W."/>
            <person name="Priest M."/>
            <person name="Roberts A."/>
            <person name="Saif S."/>
            <person name="Shea T."/>
            <person name="Sykes S."/>
            <person name="Wortman J."/>
            <person name="Nusbaum C."/>
            <person name="Birren B."/>
        </authorList>
    </citation>
    <scope>NUCLEOTIDE SEQUENCE</scope>
    <source>
        <strain evidence="2">HDV247</strain>
    </source>
</reference>
<protein>
    <submittedName>
        <fullName evidence="2">Uncharacterized protein</fullName>
    </submittedName>
</protein>
<gene>
    <name evidence="2" type="ORF">FOVG_18508</name>
</gene>
<evidence type="ECO:0000256" key="1">
    <source>
        <dbReference type="SAM" id="SignalP"/>
    </source>
</evidence>
<dbReference type="HOGENOM" id="CLU_2223380_0_0_1"/>
<proteinExistence type="predicted"/>
<dbReference type="AlphaFoldDB" id="W9NBA5"/>
<reference evidence="2" key="1">
    <citation type="submission" date="2011-10" db="EMBL/GenBank/DDBJ databases">
        <title>The Genome Sequence of Fusarium oxysporum HDV247.</title>
        <authorList>
            <consortium name="The Broad Institute Genome Sequencing Platform"/>
            <person name="Ma L.-J."/>
            <person name="Gale L.R."/>
            <person name="Schwartz D.C."/>
            <person name="Zhou S."/>
            <person name="Corby-Kistler H."/>
            <person name="Young S.K."/>
            <person name="Zeng Q."/>
            <person name="Gargeya S."/>
            <person name="Fitzgerald M."/>
            <person name="Haas B."/>
            <person name="Abouelleil A."/>
            <person name="Alvarado L."/>
            <person name="Arachchi H.M."/>
            <person name="Berlin A."/>
            <person name="Brown A."/>
            <person name="Chapman S.B."/>
            <person name="Chen Z."/>
            <person name="Dunbar C."/>
            <person name="Freedman E."/>
            <person name="Gearin G."/>
            <person name="Goldberg J."/>
            <person name="Griggs A."/>
            <person name="Gujja S."/>
            <person name="Heiman D."/>
            <person name="Howarth C."/>
            <person name="Larson L."/>
            <person name="Lui A."/>
            <person name="MacDonald P.J.P."/>
            <person name="Montmayeur A."/>
            <person name="Murphy C."/>
            <person name="Neiman D."/>
            <person name="Pearson M."/>
            <person name="Priest M."/>
            <person name="Roberts A."/>
            <person name="Saif S."/>
            <person name="Shea T."/>
            <person name="Shenoy N."/>
            <person name="Sisk P."/>
            <person name="Stolte C."/>
            <person name="Sykes S."/>
            <person name="Wortman J."/>
            <person name="Nusbaum C."/>
            <person name="Birren B."/>
        </authorList>
    </citation>
    <scope>NUCLEOTIDE SEQUENCE [LARGE SCALE GENOMIC DNA]</scope>
    <source>
        <strain evidence="2">HDV247</strain>
    </source>
</reference>
<dbReference type="EMBL" id="JH651071">
    <property type="protein sequence ID" value="EXA30063.1"/>
    <property type="molecule type" value="Genomic_DNA"/>
</dbReference>
<keyword evidence="1" id="KW-0732">Signal</keyword>
<feature type="signal peptide" evidence="1">
    <location>
        <begin position="1"/>
        <end position="25"/>
    </location>
</feature>
<organism evidence="2">
    <name type="scientific">Fusarium oxysporum f. sp. pisi HDV247</name>
    <dbReference type="NCBI Taxonomy" id="1080344"/>
    <lineage>
        <taxon>Eukaryota</taxon>
        <taxon>Fungi</taxon>
        <taxon>Dikarya</taxon>
        <taxon>Ascomycota</taxon>
        <taxon>Pezizomycotina</taxon>
        <taxon>Sordariomycetes</taxon>
        <taxon>Hypocreomycetidae</taxon>
        <taxon>Hypocreales</taxon>
        <taxon>Nectriaceae</taxon>
        <taxon>Fusarium</taxon>
        <taxon>Fusarium oxysporum species complex</taxon>
    </lineage>
</organism>
<evidence type="ECO:0000313" key="2">
    <source>
        <dbReference type="EMBL" id="EXA30063.1"/>
    </source>
</evidence>
<sequence length="106" mass="11668">MTAAILRFPERLVLIVSVYVPGGDAQALQHTCNALPQVISDVRGQAGRLVDVVVVGGHQPARPAMGGDDISLTRQGEADQIINLMNEFELYEPAPERNEDVEQWRF</sequence>
<accession>W9NBA5</accession>